<dbReference type="Proteomes" id="UP000094527">
    <property type="component" value="Unassembled WGS sequence"/>
</dbReference>
<reference evidence="2 3" key="1">
    <citation type="journal article" date="2016" name="Genome Biol. Evol.">
        <title>Gene Family Evolution Reflects Adaptation to Soil Environmental Stressors in the Genome of the Collembolan Orchesella cincta.</title>
        <authorList>
            <person name="Faddeeva-Vakhrusheva A."/>
            <person name="Derks M.F."/>
            <person name="Anvar S.Y."/>
            <person name="Agamennone V."/>
            <person name="Suring W."/>
            <person name="Smit S."/>
            <person name="van Straalen N.M."/>
            <person name="Roelofs D."/>
        </authorList>
    </citation>
    <scope>NUCLEOTIDE SEQUENCE [LARGE SCALE GENOMIC DNA]</scope>
    <source>
        <tissue evidence="2">Mixed pool</tissue>
    </source>
</reference>
<dbReference type="InterPro" id="IPR035914">
    <property type="entry name" value="Sperma_CUB_dom_sf"/>
</dbReference>
<proteinExistence type="predicted"/>
<comment type="caution">
    <text evidence="2">The sequence shown here is derived from an EMBL/GenBank/DDBJ whole genome shotgun (WGS) entry which is preliminary data.</text>
</comment>
<gene>
    <name evidence="2" type="ORF">Ocin01_13431</name>
</gene>
<keyword evidence="1" id="KW-0732">Signal</keyword>
<name>A0A1D2MK29_ORCCI</name>
<evidence type="ECO:0000313" key="3">
    <source>
        <dbReference type="Proteomes" id="UP000094527"/>
    </source>
</evidence>
<keyword evidence="3" id="KW-1185">Reference proteome</keyword>
<dbReference type="EMBL" id="LJIJ01001039">
    <property type="protein sequence ID" value="ODM93252.1"/>
    <property type="molecule type" value="Genomic_DNA"/>
</dbReference>
<evidence type="ECO:0008006" key="4">
    <source>
        <dbReference type="Google" id="ProtNLM"/>
    </source>
</evidence>
<accession>A0A1D2MK29</accession>
<protein>
    <recommendedName>
        <fullName evidence="4">CUB domain-containing protein</fullName>
    </recommendedName>
</protein>
<evidence type="ECO:0000256" key="1">
    <source>
        <dbReference type="SAM" id="SignalP"/>
    </source>
</evidence>
<dbReference type="SUPFAM" id="SSF49854">
    <property type="entry name" value="Spermadhesin, CUB domain"/>
    <property type="match status" value="1"/>
</dbReference>
<feature type="signal peptide" evidence="1">
    <location>
        <begin position="1"/>
        <end position="18"/>
    </location>
</feature>
<evidence type="ECO:0000313" key="2">
    <source>
        <dbReference type="EMBL" id="ODM93252.1"/>
    </source>
</evidence>
<dbReference type="Gene3D" id="2.60.120.290">
    <property type="entry name" value="Spermadhesin, CUB domain"/>
    <property type="match status" value="1"/>
</dbReference>
<dbReference type="PROSITE" id="PS51257">
    <property type="entry name" value="PROKAR_LIPOPROTEIN"/>
    <property type="match status" value="1"/>
</dbReference>
<dbReference type="AlphaFoldDB" id="A0A1D2MK29"/>
<sequence>MKICSFIYLCLLFAAACASKQEPGVLTECGQTLEGDSGVIEYKFDQEYDAGELCAFIIRVPNEYIMFSLESHGINNASDPDAITIHTYNGILMVKTIHLGPPNPITETYIEGQVAVVVFKTWDNSTLGTGFRLSFRGLWGTVNLPGNDIAFNNLSDSPLELPFWQGNDTVVTNNFVILTNGAKAISQPRTNLRLRLSEEFQNPDGNCQEFFWIYTLTSENVYREGVFCDATTDRSVYYTRGLFIIVFRKFPNTQSKGTLSWDLLIE</sequence>
<feature type="chain" id="PRO_5008904139" description="CUB domain-containing protein" evidence="1">
    <location>
        <begin position="19"/>
        <end position="266"/>
    </location>
</feature>
<organism evidence="2 3">
    <name type="scientific">Orchesella cincta</name>
    <name type="common">Springtail</name>
    <name type="synonym">Podura cincta</name>
    <dbReference type="NCBI Taxonomy" id="48709"/>
    <lineage>
        <taxon>Eukaryota</taxon>
        <taxon>Metazoa</taxon>
        <taxon>Ecdysozoa</taxon>
        <taxon>Arthropoda</taxon>
        <taxon>Hexapoda</taxon>
        <taxon>Collembola</taxon>
        <taxon>Entomobryomorpha</taxon>
        <taxon>Entomobryoidea</taxon>
        <taxon>Orchesellidae</taxon>
        <taxon>Orchesellinae</taxon>
        <taxon>Orchesella</taxon>
    </lineage>
</organism>